<reference evidence="3" key="1">
    <citation type="journal article" date="2019" name="Int. J. Syst. Evol. Microbiol.">
        <title>The Global Catalogue of Microorganisms (GCM) 10K type strain sequencing project: providing services to taxonomists for standard genome sequencing and annotation.</title>
        <authorList>
            <consortium name="The Broad Institute Genomics Platform"/>
            <consortium name="The Broad Institute Genome Sequencing Center for Infectious Disease"/>
            <person name="Wu L."/>
            <person name="Ma J."/>
        </authorList>
    </citation>
    <scope>NUCLEOTIDE SEQUENCE [LARGE SCALE GENOMIC DNA]</scope>
    <source>
        <strain evidence="3">DT43</strain>
    </source>
</reference>
<accession>A0ABV8YQS5</accession>
<gene>
    <name evidence="2" type="ORF">ACFPH6_20160</name>
</gene>
<dbReference type="EMBL" id="JBHSFG010000030">
    <property type="protein sequence ID" value="MFC4466815.1"/>
    <property type="molecule type" value="Genomic_DNA"/>
</dbReference>
<dbReference type="GO" id="GO:0004497">
    <property type="term" value="F:monooxygenase activity"/>
    <property type="evidence" value="ECO:0007669"/>
    <property type="project" value="UniProtKB-KW"/>
</dbReference>
<dbReference type="InterPro" id="IPR036188">
    <property type="entry name" value="FAD/NAD-bd_sf"/>
</dbReference>
<evidence type="ECO:0000259" key="1">
    <source>
        <dbReference type="Pfam" id="PF17885"/>
    </source>
</evidence>
<dbReference type="InterPro" id="IPR041654">
    <property type="entry name" value="StyA_sbd"/>
</dbReference>
<protein>
    <submittedName>
        <fullName evidence="2">Styrene monooxygenase/indole monooxygenase family protein</fullName>
    </submittedName>
</protein>
<keyword evidence="3" id="KW-1185">Reference proteome</keyword>
<name>A0ABV8YQS5_9ACTN</name>
<proteinExistence type="predicted"/>
<dbReference type="Gene3D" id="3.50.50.60">
    <property type="entry name" value="FAD/NAD(P)-binding domain"/>
    <property type="match status" value="2"/>
</dbReference>
<dbReference type="Pfam" id="PF17885">
    <property type="entry name" value="Smoa_sbd"/>
    <property type="match status" value="1"/>
</dbReference>
<keyword evidence="2" id="KW-0560">Oxidoreductase</keyword>
<keyword evidence="2" id="KW-0503">Monooxygenase</keyword>
<comment type="caution">
    <text evidence="2">The sequence shown here is derived from an EMBL/GenBank/DDBJ whole genome shotgun (WGS) entry which is preliminary data.</text>
</comment>
<dbReference type="Proteomes" id="UP001596012">
    <property type="component" value="Unassembled WGS sequence"/>
</dbReference>
<organism evidence="2 3">
    <name type="scientific">Streptomyces xiangluensis</name>
    <dbReference type="NCBI Taxonomy" id="2665720"/>
    <lineage>
        <taxon>Bacteria</taxon>
        <taxon>Bacillati</taxon>
        <taxon>Actinomycetota</taxon>
        <taxon>Actinomycetes</taxon>
        <taxon>Kitasatosporales</taxon>
        <taxon>Streptomycetaceae</taxon>
        <taxon>Streptomyces</taxon>
    </lineage>
</organism>
<evidence type="ECO:0000313" key="2">
    <source>
        <dbReference type="EMBL" id="MFC4466815.1"/>
    </source>
</evidence>
<feature type="domain" description="Styrene monooxygenase StyA putative substrate binding" evidence="1">
    <location>
        <begin position="143"/>
        <end position="252"/>
    </location>
</feature>
<sequence>MTNIGIIGTGVAGLHLALMLQQHQVPVTIYTDRTPSEVESGRLLNTVMHHHGTRERESELGVAHWALADTGWWTRYHSVLGAPGVFYRGNFSNASTALDYRLYLPRLERDFCERGGEVRPGKLGPADLEALSAQHDLLVVATGRGPLAEMFGRRADASSYDRPQRICLAALFNGVERPKPEGVSINASREVGELIEFPMLTAQGRVTAMLFESLPGGELEVLARTRYEEDPEAFDKLVLRALERHFPRVYERVRTEDFELLGPKDLLQGGVTPVVRNDYVRLDSGHFVLSIGDAHAAVDPVMGQGANVASYSAFVTGRAILDDLAFDEEFCRRVAAERAEVVMGATNVTNLYLEFPEHLRTLQAASARNQEIADAVAAAFATPQELWRIAKTPERVESFLRRFERA</sequence>
<dbReference type="RefSeq" id="WP_386343586.1">
    <property type="nucleotide sequence ID" value="NZ_JBHSFG010000030.1"/>
</dbReference>
<dbReference type="Gene3D" id="3.30.9.40">
    <property type="match status" value="1"/>
</dbReference>
<dbReference type="SUPFAM" id="SSF51905">
    <property type="entry name" value="FAD/NAD(P)-binding domain"/>
    <property type="match status" value="1"/>
</dbReference>
<evidence type="ECO:0000313" key="3">
    <source>
        <dbReference type="Proteomes" id="UP001596012"/>
    </source>
</evidence>